<organism evidence="1 2">
    <name type="scientific">Sulfidibacter corallicola</name>
    <dbReference type="NCBI Taxonomy" id="2818388"/>
    <lineage>
        <taxon>Bacteria</taxon>
        <taxon>Pseudomonadati</taxon>
        <taxon>Acidobacteriota</taxon>
        <taxon>Holophagae</taxon>
        <taxon>Acanthopleuribacterales</taxon>
        <taxon>Acanthopleuribacteraceae</taxon>
        <taxon>Sulfidibacter</taxon>
    </lineage>
</organism>
<dbReference type="Proteomes" id="UP000663929">
    <property type="component" value="Chromosome"/>
</dbReference>
<dbReference type="KEGG" id="scor:J3U87_29570"/>
<dbReference type="AlphaFoldDB" id="A0A8A4TJI5"/>
<keyword evidence="2" id="KW-1185">Reference proteome</keyword>
<dbReference type="RefSeq" id="WP_237379383.1">
    <property type="nucleotide sequence ID" value="NZ_CP071793.1"/>
</dbReference>
<sequence>MKWIWLGLFFLLVLGIFFSRNIDKKPDTSAAVPYTPLREIRNETNRWSKERRIAFPPSFTWKDERFHRVVKRVWVTIPHHRVNLSLYTPEEFARIREHTVLQAALDYHEQDKVDCVVAVLLDVKPELVDNVITYSGDFVDNWDAGIIKVVYSPDGGGESGKDKLSNGIFSVEMGPIRPPNE</sequence>
<proteinExistence type="predicted"/>
<evidence type="ECO:0000313" key="2">
    <source>
        <dbReference type="Proteomes" id="UP000663929"/>
    </source>
</evidence>
<reference evidence="1" key="1">
    <citation type="submission" date="2021-03" db="EMBL/GenBank/DDBJ databases">
        <title>Acanthopleuribacteraceae sp. M133.</title>
        <authorList>
            <person name="Wang G."/>
        </authorList>
    </citation>
    <scope>NUCLEOTIDE SEQUENCE</scope>
    <source>
        <strain evidence="1">M133</strain>
    </source>
</reference>
<evidence type="ECO:0000313" key="1">
    <source>
        <dbReference type="EMBL" id="QTD49753.1"/>
    </source>
</evidence>
<protein>
    <submittedName>
        <fullName evidence="1">Uncharacterized protein</fullName>
    </submittedName>
</protein>
<dbReference type="EMBL" id="CP071793">
    <property type="protein sequence ID" value="QTD49753.1"/>
    <property type="molecule type" value="Genomic_DNA"/>
</dbReference>
<accession>A0A8A4TJI5</accession>
<gene>
    <name evidence="1" type="ORF">J3U87_29570</name>
</gene>
<name>A0A8A4TJI5_SULCO</name>